<evidence type="ECO:0000313" key="2">
    <source>
        <dbReference type="EMBL" id="OJT12284.1"/>
    </source>
</evidence>
<feature type="compositionally biased region" description="Low complexity" evidence="1">
    <location>
        <begin position="51"/>
        <end position="75"/>
    </location>
</feature>
<organism evidence="2 3">
    <name type="scientific">Trametes pubescens</name>
    <name type="common">White-rot fungus</name>
    <dbReference type="NCBI Taxonomy" id="154538"/>
    <lineage>
        <taxon>Eukaryota</taxon>
        <taxon>Fungi</taxon>
        <taxon>Dikarya</taxon>
        <taxon>Basidiomycota</taxon>
        <taxon>Agaricomycotina</taxon>
        <taxon>Agaricomycetes</taxon>
        <taxon>Polyporales</taxon>
        <taxon>Polyporaceae</taxon>
        <taxon>Trametes</taxon>
    </lineage>
</organism>
<gene>
    <name evidence="2" type="ORF">TRAPUB_11151</name>
</gene>
<keyword evidence="3" id="KW-1185">Reference proteome</keyword>
<name>A0A1M2VXE3_TRAPU</name>
<proteinExistence type="predicted"/>
<accession>A0A1M2VXE3</accession>
<protein>
    <submittedName>
        <fullName evidence="2">Uncharacterized protein</fullName>
    </submittedName>
</protein>
<evidence type="ECO:0000313" key="3">
    <source>
        <dbReference type="Proteomes" id="UP000184267"/>
    </source>
</evidence>
<comment type="caution">
    <text evidence="2">The sequence shown here is derived from an EMBL/GenBank/DDBJ whole genome shotgun (WGS) entry which is preliminary data.</text>
</comment>
<evidence type="ECO:0000256" key="1">
    <source>
        <dbReference type="SAM" id="MobiDB-lite"/>
    </source>
</evidence>
<reference evidence="2 3" key="1">
    <citation type="submission" date="2016-10" db="EMBL/GenBank/DDBJ databases">
        <title>Genome sequence of the basidiomycete white-rot fungus Trametes pubescens.</title>
        <authorList>
            <person name="Makela M.R."/>
            <person name="Granchi Z."/>
            <person name="Peng M."/>
            <person name="De Vries R.P."/>
            <person name="Grigoriev I."/>
            <person name="Riley R."/>
            <person name="Hilden K."/>
        </authorList>
    </citation>
    <scope>NUCLEOTIDE SEQUENCE [LARGE SCALE GENOMIC DNA]</scope>
    <source>
        <strain evidence="2 3">FBCC735</strain>
    </source>
</reference>
<dbReference type="Proteomes" id="UP000184267">
    <property type="component" value="Unassembled WGS sequence"/>
</dbReference>
<sequence length="97" mass="10460">MSRGSRTPGRPRRGTHVVSAQRWMAYTMSRSTSAFMRARPPATRALRKWKQSPPVMSMSQSSASPACTPPSSDTSGEVAGNRRSPSALSLNLPGRVS</sequence>
<dbReference type="EMBL" id="MNAD01000495">
    <property type="protein sequence ID" value="OJT12284.1"/>
    <property type="molecule type" value="Genomic_DNA"/>
</dbReference>
<feature type="region of interest" description="Disordered" evidence="1">
    <location>
        <begin position="34"/>
        <end position="97"/>
    </location>
</feature>
<dbReference type="AlphaFoldDB" id="A0A1M2VXE3"/>